<dbReference type="Proteomes" id="UP000186922">
    <property type="component" value="Unassembled WGS sequence"/>
</dbReference>
<name>A0A1D1VW42_RAMVA</name>
<dbReference type="InterPro" id="IPR009057">
    <property type="entry name" value="Homeodomain-like_sf"/>
</dbReference>
<evidence type="ECO:0000313" key="5">
    <source>
        <dbReference type="EMBL" id="GAV04473.1"/>
    </source>
</evidence>
<feature type="region of interest" description="Disordered" evidence="3">
    <location>
        <begin position="79"/>
        <end position="109"/>
    </location>
</feature>
<dbReference type="OrthoDB" id="7553339at2759"/>
<dbReference type="AlphaFoldDB" id="A0A1D1VW42"/>
<evidence type="ECO:0000259" key="4">
    <source>
        <dbReference type="PROSITE" id="PS51253"/>
    </source>
</evidence>
<protein>
    <recommendedName>
        <fullName evidence="4">HTH CENPB-type domain-containing protein</fullName>
    </recommendedName>
</protein>
<reference evidence="5 6" key="1">
    <citation type="journal article" date="2016" name="Nat. Commun.">
        <title>Extremotolerant tardigrade genome and improved radiotolerance of human cultured cells by tardigrade-unique protein.</title>
        <authorList>
            <person name="Hashimoto T."/>
            <person name="Horikawa D.D."/>
            <person name="Saito Y."/>
            <person name="Kuwahara H."/>
            <person name="Kozuka-Hata H."/>
            <person name="Shin-I T."/>
            <person name="Minakuchi Y."/>
            <person name="Ohishi K."/>
            <person name="Motoyama A."/>
            <person name="Aizu T."/>
            <person name="Enomoto A."/>
            <person name="Kondo K."/>
            <person name="Tanaka S."/>
            <person name="Hara Y."/>
            <person name="Koshikawa S."/>
            <person name="Sagara H."/>
            <person name="Miura T."/>
            <person name="Yokobori S."/>
            <person name="Miyagawa K."/>
            <person name="Suzuki Y."/>
            <person name="Kubo T."/>
            <person name="Oyama M."/>
            <person name="Kohara Y."/>
            <person name="Fujiyama A."/>
            <person name="Arakawa K."/>
            <person name="Katayama T."/>
            <person name="Toyoda A."/>
            <person name="Kunieda T."/>
        </authorList>
    </citation>
    <scope>NUCLEOTIDE SEQUENCE [LARGE SCALE GENOMIC DNA]</scope>
    <source>
        <strain evidence="5 6">YOKOZUNA-1</strain>
    </source>
</reference>
<evidence type="ECO:0000256" key="3">
    <source>
        <dbReference type="SAM" id="MobiDB-lite"/>
    </source>
</evidence>
<feature type="domain" description="HTH CENPB-type" evidence="4">
    <location>
        <begin position="263"/>
        <end position="334"/>
    </location>
</feature>
<dbReference type="Pfam" id="PF03221">
    <property type="entry name" value="HTH_Tnp_Tc5"/>
    <property type="match status" value="1"/>
</dbReference>
<dbReference type="InterPro" id="IPR006600">
    <property type="entry name" value="HTH_CenpB_DNA-bd_dom"/>
</dbReference>
<dbReference type="SMART" id="SM00674">
    <property type="entry name" value="CENPB"/>
    <property type="match status" value="2"/>
</dbReference>
<keyword evidence="2" id="KW-0238">DNA-binding</keyword>
<evidence type="ECO:0000256" key="2">
    <source>
        <dbReference type="ARBA" id="ARBA00023125"/>
    </source>
</evidence>
<sequence length="361" mass="41353">MASINPVNVLLLLLDDYKPKYSTDTPVNEEELLLRQRLRATIDSLLSPADDLSPSDMPVPPSVDEAIIVKFQPVEEIAVEPETAESEDVDESDFETPDEEMAEEKDGPDEADLLLQKRLREGQPVEEDPAFAEPEEEAKPSSKGSKEVVSFDYKKRAVAYWSNTKTKKRRRLSSVINKFARARNCETLRRWEKQLEEGGSRLDKLKWLTNKTTELVRAAKERGEAIPDAAIKKYALQANEEVQLKDFAASVQWVHQFRKECPDGLGTRYTRVKEVEQRLIIKCRDEMKEGRILSDKEIKQYAQEINAVVKEKTFKASHTWIMWFRQRHGIKSRIAFRKPSTTRNGVPIVPKADAPKEQGNT</sequence>
<feature type="compositionally biased region" description="Acidic residues" evidence="3">
    <location>
        <begin position="124"/>
        <end position="136"/>
    </location>
</feature>
<organism evidence="5 6">
    <name type="scientific">Ramazzottius varieornatus</name>
    <name type="common">Water bear</name>
    <name type="synonym">Tardigrade</name>
    <dbReference type="NCBI Taxonomy" id="947166"/>
    <lineage>
        <taxon>Eukaryota</taxon>
        <taxon>Metazoa</taxon>
        <taxon>Ecdysozoa</taxon>
        <taxon>Tardigrada</taxon>
        <taxon>Eutardigrada</taxon>
        <taxon>Parachela</taxon>
        <taxon>Hypsibioidea</taxon>
        <taxon>Ramazzottiidae</taxon>
        <taxon>Ramazzottius</taxon>
    </lineage>
</organism>
<comment type="caution">
    <text evidence="5">The sequence shown here is derived from an EMBL/GenBank/DDBJ whole genome shotgun (WGS) entry which is preliminary data.</text>
</comment>
<dbReference type="Gene3D" id="1.10.10.60">
    <property type="entry name" value="Homeodomain-like"/>
    <property type="match status" value="1"/>
</dbReference>
<evidence type="ECO:0000313" key="6">
    <source>
        <dbReference type="Proteomes" id="UP000186922"/>
    </source>
</evidence>
<gene>
    <name evidence="5" type="primary">RvY_14743-1</name>
    <name evidence="5" type="synonym">RvY_14743.1</name>
    <name evidence="5" type="ORF">RvY_14743</name>
</gene>
<dbReference type="PROSITE" id="PS51253">
    <property type="entry name" value="HTH_CENPB"/>
    <property type="match status" value="1"/>
</dbReference>
<feature type="compositionally biased region" description="Basic and acidic residues" evidence="3">
    <location>
        <begin position="137"/>
        <end position="146"/>
    </location>
</feature>
<comment type="subcellular location">
    <subcellularLocation>
        <location evidence="1">Nucleus</location>
    </subcellularLocation>
</comment>
<accession>A0A1D1VW42</accession>
<dbReference type="SUPFAM" id="SSF46689">
    <property type="entry name" value="Homeodomain-like"/>
    <property type="match status" value="1"/>
</dbReference>
<dbReference type="EMBL" id="BDGG01000011">
    <property type="protein sequence ID" value="GAV04473.1"/>
    <property type="molecule type" value="Genomic_DNA"/>
</dbReference>
<feature type="region of interest" description="Disordered" evidence="3">
    <location>
        <begin position="341"/>
        <end position="361"/>
    </location>
</feature>
<evidence type="ECO:0000256" key="1">
    <source>
        <dbReference type="ARBA" id="ARBA00004123"/>
    </source>
</evidence>
<dbReference type="GO" id="GO:0005634">
    <property type="term" value="C:nucleus"/>
    <property type="evidence" value="ECO:0007669"/>
    <property type="project" value="UniProtKB-SubCell"/>
</dbReference>
<keyword evidence="6" id="KW-1185">Reference proteome</keyword>
<feature type="region of interest" description="Disordered" evidence="3">
    <location>
        <begin position="122"/>
        <end position="146"/>
    </location>
</feature>
<proteinExistence type="predicted"/>
<dbReference type="GO" id="GO:0003677">
    <property type="term" value="F:DNA binding"/>
    <property type="evidence" value="ECO:0007669"/>
    <property type="project" value="UniProtKB-KW"/>
</dbReference>